<evidence type="ECO:0000313" key="2">
    <source>
        <dbReference type="EMBL" id="UWX74529.1"/>
    </source>
</evidence>
<protein>
    <submittedName>
        <fullName evidence="2">Cellulose biosynthesis protein BcsP</fullName>
    </submittedName>
</protein>
<dbReference type="Pfam" id="PF10945">
    <property type="entry name" value="CBP_BcsR"/>
    <property type="match status" value="1"/>
</dbReference>
<dbReference type="RefSeq" id="WP_260531779.1">
    <property type="nucleotide sequence ID" value="NZ_CP104215.1"/>
</dbReference>
<organism evidence="2 3">
    <name type="scientific">Burkholderia gladioli</name>
    <name type="common">Pseudomonas marginata</name>
    <name type="synonym">Phytomonas marginata</name>
    <dbReference type="NCBI Taxonomy" id="28095"/>
    <lineage>
        <taxon>Bacteria</taxon>
        <taxon>Pseudomonadati</taxon>
        <taxon>Pseudomonadota</taxon>
        <taxon>Betaproteobacteria</taxon>
        <taxon>Burkholderiales</taxon>
        <taxon>Burkholderiaceae</taxon>
        <taxon>Burkholderia</taxon>
    </lineage>
</organism>
<sequence>MNTSRDVKALFDRFGGDASSYQEIRMENEALDARRRWPLLGMIDPRQAELAAASGQPDEARAAASPAEAGARGKAATQNRTHAVLRSTAPLFTRSPRRDVPPAIAPQPAPAAPEGSTYRFTPAPGAAAMATEPAELAAPAVALAAAAAGADTAAGEPASPAATLLAPLQASLAPRDAASVPPSAVAPAVVAPAAAAPAGFAPAPSPAPAATVTATAAPATIPTPPAAQPAAAPMPLSRAAVQIAPRLAQPRTAEPPRRAMARGIFTAPIGAATRLPSRDPLGRAPVPLQPAPALKKLAGGAPARPGQPQSAGAAEADGERLESLFTRLRHGGSAPAPAAPKSAAEAPRRPWFLRGAPRS</sequence>
<feature type="region of interest" description="Disordered" evidence="1">
    <location>
        <begin position="296"/>
        <end position="359"/>
    </location>
</feature>
<dbReference type="Proteomes" id="UP001059745">
    <property type="component" value="Chromosome 2"/>
</dbReference>
<evidence type="ECO:0000313" key="3">
    <source>
        <dbReference type="Proteomes" id="UP001059745"/>
    </source>
</evidence>
<dbReference type="PRINTS" id="PR01217">
    <property type="entry name" value="PRICHEXTENSN"/>
</dbReference>
<proteinExistence type="predicted"/>
<gene>
    <name evidence="2" type="primary">bcsP</name>
    <name evidence="2" type="ORF">NYZ96_23695</name>
</gene>
<accession>A0AB38U3H6</accession>
<feature type="region of interest" description="Disordered" evidence="1">
    <location>
        <begin position="49"/>
        <end position="116"/>
    </location>
</feature>
<reference evidence="2" key="1">
    <citation type="submission" date="2022-09" db="EMBL/GenBank/DDBJ databases">
        <title>Genomic of Burkholderia gladioli.</title>
        <authorList>
            <person name="Wu H."/>
        </authorList>
    </citation>
    <scope>NUCLEOTIDE SEQUENCE</scope>
    <source>
        <strain evidence="2">ZN-S4</strain>
    </source>
</reference>
<dbReference type="AlphaFoldDB" id="A0AB38U3H6"/>
<dbReference type="NCBIfam" id="NF040718">
    <property type="entry name" value="BcsP_of_Ic"/>
    <property type="match status" value="1"/>
</dbReference>
<dbReference type="InterPro" id="IPR024487">
    <property type="entry name" value="CBP_BcsR"/>
</dbReference>
<evidence type="ECO:0000256" key="1">
    <source>
        <dbReference type="SAM" id="MobiDB-lite"/>
    </source>
</evidence>
<feature type="compositionally biased region" description="Low complexity" evidence="1">
    <location>
        <begin position="62"/>
        <end position="76"/>
    </location>
</feature>
<feature type="compositionally biased region" description="Low complexity" evidence="1">
    <location>
        <begin position="333"/>
        <end position="345"/>
    </location>
</feature>
<name>A0AB38U3H6_BURGA</name>
<dbReference type="EMBL" id="CP104215">
    <property type="protein sequence ID" value="UWX74529.1"/>
    <property type="molecule type" value="Genomic_DNA"/>
</dbReference>